<dbReference type="SMART" id="SM00753">
    <property type="entry name" value="PAM"/>
    <property type="match status" value="1"/>
</dbReference>
<evidence type="ECO:0000259" key="3">
    <source>
        <dbReference type="PROSITE" id="PS50250"/>
    </source>
</evidence>
<protein>
    <recommendedName>
        <fullName evidence="2">Protein CSN12 homolog</fullName>
    </recommendedName>
</protein>
<dbReference type="RefSeq" id="XP_069234084.1">
    <property type="nucleotide sequence ID" value="XM_069368698.1"/>
</dbReference>
<dbReference type="GeneID" id="96001536"/>
<dbReference type="Pfam" id="PF01399">
    <property type="entry name" value="PCI"/>
    <property type="match status" value="1"/>
</dbReference>
<dbReference type="PANTHER" id="PTHR12732:SF0">
    <property type="entry name" value="PCI DOMAIN-CONTAINING PROTEIN 2"/>
    <property type="match status" value="1"/>
</dbReference>
<evidence type="ECO:0000256" key="1">
    <source>
        <dbReference type="ARBA" id="ARBA00025771"/>
    </source>
</evidence>
<dbReference type="PROSITE" id="PS50250">
    <property type="entry name" value="PCI"/>
    <property type="match status" value="1"/>
</dbReference>
<dbReference type="Gene3D" id="1.10.10.10">
    <property type="entry name" value="Winged helix-like DNA-binding domain superfamily/Winged helix DNA-binding domain"/>
    <property type="match status" value="1"/>
</dbReference>
<dbReference type="FunFam" id="1.10.10.10:FF:000366">
    <property type="entry name" value="COP9 signalosome complex subunit"/>
    <property type="match status" value="1"/>
</dbReference>
<accession>A0AB34L198</accession>
<dbReference type="InterPro" id="IPR036388">
    <property type="entry name" value="WH-like_DNA-bd_sf"/>
</dbReference>
<evidence type="ECO:0000256" key="2">
    <source>
        <dbReference type="ARBA" id="ARBA00073854"/>
    </source>
</evidence>
<organism evidence="4 5">
    <name type="scientific">Cladosporium halotolerans</name>
    <dbReference type="NCBI Taxonomy" id="1052096"/>
    <lineage>
        <taxon>Eukaryota</taxon>
        <taxon>Fungi</taxon>
        <taxon>Dikarya</taxon>
        <taxon>Ascomycota</taxon>
        <taxon>Pezizomycotina</taxon>
        <taxon>Dothideomycetes</taxon>
        <taxon>Dothideomycetidae</taxon>
        <taxon>Cladosporiales</taxon>
        <taxon>Cladosporiaceae</taxon>
        <taxon>Cladosporium</taxon>
    </lineage>
</organism>
<sequence length="464" mass="51518">MDAIFEDFAAAYAVESGYGLAATISPVPPKHDPARFYSLHRSANAFSVQTELRSKLQYSPIVQLDKQEATAWLEVFVAFHKLTGVLLSAEEAENAGRETEARWGQVYEVWKEVVNALVKGYQSGAFYAWTIPCLYVAGKYLRIFAIKADDSAAAQKGNGFAYGGIQEEDAFGTGGKNEKLEDAARQINRIFGLCVSDRAPLEDSRKWALYYVTNLLFKTYFRLNSISLSKTILRSLAATSSDMPTLELFPKSHQVTYKYYLGVINFLEEDYARAEEELETAYGMCHVGQSKNRQLILTYLIPTKMITKHQLPSRGLLQAHPALSALFTPICTAVRTGNIKALDDALAIGEAEFVKRRVYLTLERSRDVTIRNLFRKVFIAGGFMPLKEGETTPMRRTRIPISEFATAMSIAGAEVSDGEGGIDSDEIECAIANMIYKGFMKGYIAREHGMVVLSKVGAFPNTGV</sequence>
<keyword evidence="5" id="KW-1185">Reference proteome</keyword>
<feature type="domain" description="PCI" evidence="3">
    <location>
        <begin position="255"/>
        <end position="458"/>
    </location>
</feature>
<comment type="caution">
    <text evidence="4">The sequence shown here is derived from an EMBL/GenBank/DDBJ whole genome shotgun (WGS) entry which is preliminary data.</text>
</comment>
<dbReference type="PANTHER" id="PTHR12732">
    <property type="entry name" value="UNCHARACTERIZED PROTEASOME COMPONENT REGION PCI-CONTAINING"/>
    <property type="match status" value="1"/>
</dbReference>
<comment type="similarity">
    <text evidence="1">Belongs to the CSN12 family.</text>
</comment>
<proteinExistence type="inferred from homology"/>
<name>A0AB34L198_9PEZI</name>
<dbReference type="InterPro" id="IPR000717">
    <property type="entry name" value="PCI_dom"/>
</dbReference>
<dbReference type="EMBL" id="JAAQHG020000001">
    <property type="protein sequence ID" value="KAL1590979.1"/>
    <property type="molecule type" value="Genomic_DNA"/>
</dbReference>
<dbReference type="GO" id="GO:0003723">
    <property type="term" value="F:RNA binding"/>
    <property type="evidence" value="ECO:0007669"/>
    <property type="project" value="InterPro"/>
</dbReference>
<gene>
    <name evidence="4" type="ORF">WHR41_00092</name>
</gene>
<reference evidence="4 5" key="1">
    <citation type="journal article" date="2020" name="Microbiol. Resour. Announc.">
        <title>Draft Genome Sequence of a Cladosporium Species Isolated from the Mesophotic Ascidian Didemnum maculosum.</title>
        <authorList>
            <person name="Gioti A."/>
            <person name="Siaperas R."/>
            <person name="Nikolaivits E."/>
            <person name="Le Goff G."/>
            <person name="Ouazzani J."/>
            <person name="Kotoulas G."/>
            <person name="Topakas E."/>
        </authorList>
    </citation>
    <scope>NUCLEOTIDE SEQUENCE [LARGE SCALE GENOMIC DNA]</scope>
    <source>
        <strain evidence="4 5">TM138-S3</strain>
    </source>
</reference>
<dbReference type="GO" id="GO:0003690">
    <property type="term" value="F:double-stranded DNA binding"/>
    <property type="evidence" value="ECO:0007669"/>
    <property type="project" value="InterPro"/>
</dbReference>
<evidence type="ECO:0000313" key="4">
    <source>
        <dbReference type="EMBL" id="KAL1590979.1"/>
    </source>
</evidence>
<dbReference type="Proteomes" id="UP000803884">
    <property type="component" value="Unassembled WGS sequence"/>
</dbReference>
<dbReference type="InterPro" id="IPR045114">
    <property type="entry name" value="Csn12-like"/>
</dbReference>
<evidence type="ECO:0000313" key="5">
    <source>
        <dbReference type="Proteomes" id="UP000803884"/>
    </source>
</evidence>
<dbReference type="AlphaFoldDB" id="A0AB34L198"/>